<accession>A0A853IUM0</accession>
<evidence type="ECO:0000313" key="2">
    <source>
        <dbReference type="EMBL" id="NZA02955.1"/>
    </source>
</evidence>
<reference evidence="2 3" key="1">
    <citation type="submission" date="2020-07" db="EMBL/GenBank/DDBJ databases">
        <authorList>
            <person name="Maaloum M."/>
        </authorList>
    </citation>
    <scope>NUCLEOTIDE SEQUENCE [LARGE SCALE GENOMIC DNA]</scope>
    <source>
        <strain evidence="2 3">GCS-AN-3</strain>
    </source>
</reference>
<proteinExistence type="predicted"/>
<dbReference type="PANTHER" id="PTHR39337:SF1">
    <property type="entry name" value="BLR5642 PROTEIN"/>
    <property type="match status" value="1"/>
</dbReference>
<dbReference type="Pfam" id="PF04343">
    <property type="entry name" value="DUF488"/>
    <property type="match status" value="1"/>
</dbReference>
<dbReference type="Proteomes" id="UP000589716">
    <property type="component" value="Unassembled WGS sequence"/>
</dbReference>
<organism evidence="2 3">
    <name type="scientific">Ottowia beijingensis</name>
    <dbReference type="NCBI Taxonomy" id="1207057"/>
    <lineage>
        <taxon>Bacteria</taxon>
        <taxon>Pseudomonadati</taxon>
        <taxon>Pseudomonadota</taxon>
        <taxon>Betaproteobacteria</taxon>
        <taxon>Burkholderiales</taxon>
        <taxon>Comamonadaceae</taxon>
        <taxon>Ottowia</taxon>
    </lineage>
</organism>
<protein>
    <submittedName>
        <fullName evidence="2">HVA1 family protein</fullName>
    </submittedName>
</protein>
<dbReference type="Pfam" id="PF11160">
    <property type="entry name" value="Hva1_TUDOR"/>
    <property type="match status" value="1"/>
</dbReference>
<dbReference type="PANTHER" id="PTHR39337">
    <property type="entry name" value="BLR5642 PROTEIN"/>
    <property type="match status" value="1"/>
</dbReference>
<dbReference type="InterPro" id="IPR021331">
    <property type="entry name" value="Hva1_TUDOR"/>
</dbReference>
<dbReference type="EMBL" id="JACCKX010000001">
    <property type="protein sequence ID" value="NZA02955.1"/>
    <property type="molecule type" value="Genomic_DNA"/>
</dbReference>
<gene>
    <name evidence="2" type="ORF">H0I39_16665</name>
</gene>
<keyword evidence="3" id="KW-1185">Reference proteome</keyword>
<feature type="domain" description="Hypervirulence associated protein TUDOR" evidence="1">
    <location>
        <begin position="9"/>
        <end position="64"/>
    </location>
</feature>
<evidence type="ECO:0000313" key="3">
    <source>
        <dbReference type="Proteomes" id="UP000589716"/>
    </source>
</evidence>
<dbReference type="InterPro" id="IPR007438">
    <property type="entry name" value="DUF488"/>
</dbReference>
<comment type="caution">
    <text evidence="2">The sequence shown here is derived from an EMBL/GenBank/DDBJ whole genome shotgun (WGS) entry which is preliminary data.</text>
</comment>
<dbReference type="AlphaFoldDB" id="A0A853IUM0"/>
<name>A0A853IUM0_9BURK</name>
<evidence type="ECO:0000259" key="1">
    <source>
        <dbReference type="Pfam" id="PF11160"/>
    </source>
</evidence>
<sequence>MAKASFKVGDHVRWNSEAGHVSGHITKVHQQDFDWKGYTHHASADDPQYEIKSDKTDHVAVHKGRRCTTSPSSAMPARLPYFTIGHSTLSVDELAARLKAAKVTRLIDVRTIPRSRTNPQFNQDVLPAALAPHGIAYEAMASLGGRRSLQRNVAPEVNGFWDHRSFHNYADYALQPAFREGLAELRTKGQREHCAVMCSEAVWWRCHRRIIADHLLAAGEDVRHIMEGRIEAAHLTAGAQIGADGQISYPGPSGA</sequence>